<dbReference type="Pfam" id="PF06902">
    <property type="entry name" value="Fer4_19"/>
    <property type="match status" value="1"/>
</dbReference>
<dbReference type="STRING" id="684065.SAMN05421738_102325"/>
<dbReference type="Proteomes" id="UP000199149">
    <property type="component" value="Unassembled WGS sequence"/>
</dbReference>
<sequence>MTLPKNQLKMSEHEYTNRDVTIIWKPELCAHAGICVKILPKVYNPKNRPWIKPENAMSDEIIKQVNQCPSGALSIK</sequence>
<organism evidence="2 3">
    <name type="scientific">Algoriella xinjiangensis</name>
    <dbReference type="NCBI Taxonomy" id="684065"/>
    <lineage>
        <taxon>Bacteria</taxon>
        <taxon>Pseudomonadati</taxon>
        <taxon>Bacteroidota</taxon>
        <taxon>Flavobacteriia</taxon>
        <taxon>Flavobacteriales</taxon>
        <taxon>Weeksellaceae</taxon>
        <taxon>Algoriella</taxon>
    </lineage>
</organism>
<evidence type="ECO:0000313" key="2">
    <source>
        <dbReference type="EMBL" id="SFM79292.1"/>
    </source>
</evidence>
<feature type="domain" description="Divergent 4Fe-4S mono-cluster" evidence="1">
    <location>
        <begin position="15"/>
        <end position="75"/>
    </location>
</feature>
<evidence type="ECO:0000259" key="1">
    <source>
        <dbReference type="Pfam" id="PF06902"/>
    </source>
</evidence>
<proteinExistence type="predicted"/>
<dbReference type="EMBL" id="FOUZ01000002">
    <property type="protein sequence ID" value="SFM79292.1"/>
    <property type="molecule type" value="Genomic_DNA"/>
</dbReference>
<protein>
    <submittedName>
        <fullName evidence="2">Uncharacterized Fe-S cluster protein YjdI</fullName>
    </submittedName>
</protein>
<keyword evidence="3" id="KW-1185">Reference proteome</keyword>
<evidence type="ECO:0000313" key="3">
    <source>
        <dbReference type="Proteomes" id="UP000199149"/>
    </source>
</evidence>
<gene>
    <name evidence="2" type="ORF">SAMN05421738_102325</name>
</gene>
<reference evidence="3" key="1">
    <citation type="submission" date="2016-10" db="EMBL/GenBank/DDBJ databases">
        <authorList>
            <person name="Varghese N."/>
            <person name="Submissions S."/>
        </authorList>
    </citation>
    <scope>NUCLEOTIDE SEQUENCE [LARGE SCALE GENOMIC DNA]</scope>
    <source>
        <strain evidence="3">XJ109</strain>
    </source>
</reference>
<dbReference type="AlphaFoldDB" id="A0A1I4TR89"/>
<dbReference type="InterPro" id="IPR010693">
    <property type="entry name" value="Divergent_4Fe-4S_mono-cluster"/>
</dbReference>
<name>A0A1I4TR89_9FLAO</name>
<accession>A0A1I4TR89</accession>